<dbReference type="EMBL" id="BAAAJE010000001">
    <property type="protein sequence ID" value="GAA1126447.1"/>
    <property type="molecule type" value="Genomic_DNA"/>
</dbReference>
<sequence length="362" mass="39047">MEDTPGVRRAWGWVAHLRSGGTTAWRDWTGEGEPRGRVLPGAQQLELLRRLNAAGHPGDDLATSVLEASAPGRGRPDLELEGAVDRLEFGPPPVDPSELPDDELLRVAANVLAEDVVAAGLPEARHHRRPRLWRTRYRLVGDPALADPMRAALVAQGRPPGGRGSTVLVLGTDVGTMLADAWTVRSLAEGAPAWRDWLAACTRGRALPRRVDLLRTARAWTDRVGPERVHVVLDPAAVPRLVGVRRPLPGPHPLSADATELARRVGQVLGLLAVPGRKRALVHQTLLPRLVAEEGPPLVVPPEHADWLHARAVRVRDGLLRAGYPVHGDPDRLLPVARAGVPEPSDAGVLALAMRLLLEGRS</sequence>
<gene>
    <name evidence="1" type="ORF">GCM10009606_02640</name>
</gene>
<evidence type="ECO:0000313" key="2">
    <source>
        <dbReference type="Proteomes" id="UP001499979"/>
    </source>
</evidence>
<reference evidence="1 2" key="1">
    <citation type="journal article" date="2019" name="Int. J. Syst. Evol. Microbiol.">
        <title>The Global Catalogue of Microorganisms (GCM) 10K type strain sequencing project: providing services to taxonomists for standard genome sequencing and annotation.</title>
        <authorList>
            <consortium name="The Broad Institute Genomics Platform"/>
            <consortium name="The Broad Institute Genome Sequencing Center for Infectious Disease"/>
            <person name="Wu L."/>
            <person name="Ma J."/>
        </authorList>
    </citation>
    <scope>NUCLEOTIDE SEQUENCE [LARGE SCALE GENOMIC DNA]</scope>
    <source>
        <strain evidence="1 2">JCM 11813</strain>
    </source>
</reference>
<protein>
    <submittedName>
        <fullName evidence="1">Uncharacterized protein</fullName>
    </submittedName>
</protein>
<proteinExistence type="predicted"/>
<dbReference type="RefSeq" id="WP_343904930.1">
    <property type="nucleotide sequence ID" value="NZ_BAAAJE010000001.1"/>
</dbReference>
<comment type="caution">
    <text evidence="1">The sequence shown here is derived from an EMBL/GenBank/DDBJ whole genome shotgun (WGS) entry which is preliminary data.</text>
</comment>
<keyword evidence="2" id="KW-1185">Reference proteome</keyword>
<dbReference type="Proteomes" id="UP001499979">
    <property type="component" value="Unassembled WGS sequence"/>
</dbReference>
<organism evidence="1 2">
    <name type="scientific">Nocardioides aquiterrae</name>
    <dbReference type="NCBI Taxonomy" id="203799"/>
    <lineage>
        <taxon>Bacteria</taxon>
        <taxon>Bacillati</taxon>
        <taxon>Actinomycetota</taxon>
        <taxon>Actinomycetes</taxon>
        <taxon>Propionibacteriales</taxon>
        <taxon>Nocardioidaceae</taxon>
        <taxon>Nocardioides</taxon>
    </lineage>
</organism>
<evidence type="ECO:0000313" key="1">
    <source>
        <dbReference type="EMBL" id="GAA1126447.1"/>
    </source>
</evidence>
<accession>A0ABN1U7M3</accession>
<name>A0ABN1U7M3_9ACTN</name>